<protein>
    <submittedName>
        <fullName evidence="1">Uncharacterized protein</fullName>
    </submittedName>
</protein>
<dbReference type="Proteomes" id="UP000075544">
    <property type="component" value="Unassembled WGS sequence"/>
</dbReference>
<evidence type="ECO:0000313" key="2">
    <source>
        <dbReference type="Proteomes" id="UP000075544"/>
    </source>
</evidence>
<name>A0A150I2B4_9GAMM</name>
<dbReference type="AlphaFoldDB" id="A0A150I2B4"/>
<dbReference type="EMBL" id="JRHX01000001">
    <property type="protein sequence ID" value="KXZ73385.1"/>
    <property type="molecule type" value="Genomic_DNA"/>
</dbReference>
<reference evidence="1 2" key="1">
    <citation type="journal article" date="2016" name="Sci. Rep.">
        <title>Genomic and phenotypic characterization of the species Acinetobacter venetianus.</title>
        <authorList>
            <person name="Fondi M."/>
            <person name="Maida I."/>
            <person name="Perrin E."/>
            <person name="Orlandini V."/>
            <person name="La Torre L."/>
            <person name="Bosi E."/>
            <person name="Negroni A."/>
            <person name="Zanaroli G."/>
            <person name="Fava F."/>
            <person name="Decorosi F."/>
            <person name="Giovannetti L."/>
            <person name="Viti C."/>
            <person name="Vaneechoutte M."/>
            <person name="Dijkshoorn L."/>
            <person name="Fani R."/>
        </authorList>
    </citation>
    <scope>NUCLEOTIDE SEQUENCE [LARGE SCALE GENOMIC DNA]</scope>
    <source>
        <strain evidence="1 2">LUH13518</strain>
    </source>
</reference>
<comment type="caution">
    <text evidence="1">The sequence shown here is derived from an EMBL/GenBank/DDBJ whole genome shotgun (WGS) entry which is preliminary data.</text>
</comment>
<organism evidence="1 2">
    <name type="scientific">Acinetobacter venetianus</name>
    <dbReference type="NCBI Taxonomy" id="52133"/>
    <lineage>
        <taxon>Bacteria</taxon>
        <taxon>Pseudomonadati</taxon>
        <taxon>Pseudomonadota</taxon>
        <taxon>Gammaproteobacteria</taxon>
        <taxon>Moraxellales</taxon>
        <taxon>Moraxellaceae</taxon>
        <taxon>Acinetobacter</taxon>
    </lineage>
</organism>
<gene>
    <name evidence="1" type="ORF">AVENLUH13518_00001</name>
</gene>
<proteinExistence type="predicted"/>
<sequence length="64" mass="6621">MVLAVTVPVVTPEAVTSVVAEPLASVLVIVSAFSAPVDFLPKVIDSSERVVAFALSNTHPVSFV</sequence>
<evidence type="ECO:0000313" key="1">
    <source>
        <dbReference type="EMBL" id="KXZ73385.1"/>
    </source>
</evidence>
<accession>A0A150I2B4</accession>